<organism evidence="2 3">
    <name type="scientific">Alicycliphilus denitrificans</name>
    <dbReference type="NCBI Taxonomy" id="179636"/>
    <lineage>
        <taxon>Bacteria</taxon>
        <taxon>Pseudomonadati</taxon>
        <taxon>Pseudomonadota</taxon>
        <taxon>Betaproteobacteria</taxon>
        <taxon>Burkholderiales</taxon>
        <taxon>Comamonadaceae</taxon>
        <taxon>Alicycliphilus</taxon>
    </lineage>
</organism>
<protein>
    <submittedName>
        <fullName evidence="2">Uncharacterized protein</fullName>
    </submittedName>
</protein>
<evidence type="ECO:0000313" key="2">
    <source>
        <dbReference type="EMBL" id="QKD43621.1"/>
    </source>
</evidence>
<dbReference type="EMBL" id="CP051298">
    <property type="protein sequence ID" value="QKD43621.1"/>
    <property type="molecule type" value="Genomic_DNA"/>
</dbReference>
<dbReference type="AlphaFoldDB" id="A0A858ZT13"/>
<feature type="region of interest" description="Disordered" evidence="1">
    <location>
        <begin position="1"/>
        <end position="25"/>
    </location>
</feature>
<gene>
    <name evidence="2" type="ORF">HF896_08360</name>
</gene>
<dbReference type="Proteomes" id="UP000500755">
    <property type="component" value="Chromosome"/>
</dbReference>
<reference evidence="2 3" key="1">
    <citation type="submission" date="2020-05" db="EMBL/GenBank/DDBJ databases">
        <title>Complete genome sequence of Alicycliphilus denitrificans DP3.</title>
        <authorList>
            <person name="Chen X."/>
        </authorList>
    </citation>
    <scope>NUCLEOTIDE SEQUENCE [LARGE SCALE GENOMIC DNA]</scope>
    <source>
        <strain evidence="2 3">DP3</strain>
    </source>
</reference>
<dbReference type="RefSeq" id="WP_158306328.1">
    <property type="nucleotide sequence ID" value="NZ_CP051298.1"/>
</dbReference>
<evidence type="ECO:0000313" key="3">
    <source>
        <dbReference type="Proteomes" id="UP000500755"/>
    </source>
</evidence>
<name>A0A858ZT13_9BURK</name>
<evidence type="ECO:0000256" key="1">
    <source>
        <dbReference type="SAM" id="MobiDB-lite"/>
    </source>
</evidence>
<proteinExistence type="predicted"/>
<accession>A0A858ZT13</accession>
<sequence length="45" mass="4634">MSLLPSHQLRARPAAGLRVRAGNPPPPIQHAVAACPPPPAHVLLG</sequence>